<accession>A0A8T0PBK4</accession>
<proteinExistence type="predicted"/>
<dbReference type="Proteomes" id="UP000823388">
    <property type="component" value="Chromosome 8N"/>
</dbReference>
<evidence type="ECO:0000313" key="2">
    <source>
        <dbReference type="Proteomes" id="UP000823388"/>
    </source>
</evidence>
<dbReference type="AlphaFoldDB" id="A0A8T0PBK4"/>
<organism evidence="1 2">
    <name type="scientific">Panicum virgatum</name>
    <name type="common">Blackwell switchgrass</name>
    <dbReference type="NCBI Taxonomy" id="38727"/>
    <lineage>
        <taxon>Eukaryota</taxon>
        <taxon>Viridiplantae</taxon>
        <taxon>Streptophyta</taxon>
        <taxon>Embryophyta</taxon>
        <taxon>Tracheophyta</taxon>
        <taxon>Spermatophyta</taxon>
        <taxon>Magnoliopsida</taxon>
        <taxon>Liliopsida</taxon>
        <taxon>Poales</taxon>
        <taxon>Poaceae</taxon>
        <taxon>PACMAD clade</taxon>
        <taxon>Panicoideae</taxon>
        <taxon>Panicodae</taxon>
        <taxon>Paniceae</taxon>
        <taxon>Panicinae</taxon>
        <taxon>Panicum</taxon>
        <taxon>Panicum sect. Hiantes</taxon>
    </lineage>
</organism>
<protein>
    <submittedName>
        <fullName evidence="1">Uncharacterized protein</fullName>
    </submittedName>
</protein>
<dbReference type="EMBL" id="CM029052">
    <property type="protein sequence ID" value="KAG2558348.1"/>
    <property type="molecule type" value="Genomic_DNA"/>
</dbReference>
<comment type="caution">
    <text evidence="1">The sequence shown here is derived from an EMBL/GenBank/DDBJ whole genome shotgun (WGS) entry which is preliminary data.</text>
</comment>
<gene>
    <name evidence="1" type="ORF">PVAP13_8NG123600</name>
</gene>
<keyword evidence="2" id="KW-1185">Reference proteome</keyword>
<name>A0A8T0PBK4_PANVG</name>
<sequence>MQRAYGQYLLKLETDNPAAYAKIKIRNDRKMLPRWNFWCHKQPENSVWCGYVVCEYLRANGRYTEEKVEKKQFGPPFGIKEVDNIRRHLCRFILREICHVEGAYYEHNGIWSQDPNLKVLFDWNTQKLVFGLSSHR</sequence>
<evidence type="ECO:0000313" key="1">
    <source>
        <dbReference type="EMBL" id="KAG2558348.1"/>
    </source>
</evidence>
<reference evidence="1" key="1">
    <citation type="submission" date="2020-05" db="EMBL/GenBank/DDBJ databases">
        <title>WGS assembly of Panicum virgatum.</title>
        <authorList>
            <person name="Lovell J.T."/>
            <person name="Jenkins J."/>
            <person name="Shu S."/>
            <person name="Juenger T.E."/>
            <person name="Schmutz J."/>
        </authorList>
    </citation>
    <scope>NUCLEOTIDE SEQUENCE</scope>
    <source>
        <strain evidence="1">AP13</strain>
    </source>
</reference>